<dbReference type="AlphaFoldDB" id="A0A9R1UXG3"/>
<dbReference type="GO" id="GO:0005198">
    <property type="term" value="F:structural molecule activity"/>
    <property type="evidence" value="ECO:0007669"/>
    <property type="project" value="InterPro"/>
</dbReference>
<dbReference type="InterPro" id="IPR004917">
    <property type="entry name" value="Caulimo_AT"/>
</dbReference>
<dbReference type="InterPro" id="IPR004986">
    <property type="entry name" value="Caulimo_virion-assoc"/>
</dbReference>
<comment type="caution">
    <text evidence="4">The sequence shown here is derived from an EMBL/GenBank/DDBJ whole genome shotgun (WGS) entry which is preliminary data.</text>
</comment>
<proteinExistence type="predicted"/>
<dbReference type="Gene3D" id="6.10.250.630">
    <property type="match status" value="1"/>
</dbReference>
<dbReference type="InterPro" id="IPR001988">
    <property type="entry name" value="Caulimo_coat"/>
</dbReference>
<reference evidence="4 5" key="1">
    <citation type="journal article" date="2017" name="Nat. Commun.">
        <title>Genome assembly with in vitro proximity ligation data and whole-genome triplication in lettuce.</title>
        <authorList>
            <person name="Reyes-Chin-Wo S."/>
            <person name="Wang Z."/>
            <person name="Yang X."/>
            <person name="Kozik A."/>
            <person name="Arikit S."/>
            <person name="Song C."/>
            <person name="Xia L."/>
            <person name="Froenicke L."/>
            <person name="Lavelle D.O."/>
            <person name="Truco M.J."/>
            <person name="Xia R."/>
            <person name="Zhu S."/>
            <person name="Xu C."/>
            <person name="Xu H."/>
            <person name="Xu X."/>
            <person name="Cox K."/>
            <person name="Korf I."/>
            <person name="Meyers B.C."/>
            <person name="Michelmore R.W."/>
        </authorList>
    </citation>
    <scope>NUCLEOTIDE SEQUENCE [LARGE SCALE GENOMIC DNA]</scope>
    <source>
        <strain evidence="5">cv. Salinas</strain>
        <tissue evidence="4">Seedlings</tissue>
    </source>
</reference>
<dbReference type="Pfam" id="PF03233">
    <property type="entry name" value="Cauli_AT"/>
    <property type="match status" value="1"/>
</dbReference>
<organism evidence="4 5">
    <name type="scientific">Lactuca sativa</name>
    <name type="common">Garden lettuce</name>
    <dbReference type="NCBI Taxonomy" id="4236"/>
    <lineage>
        <taxon>Eukaryota</taxon>
        <taxon>Viridiplantae</taxon>
        <taxon>Streptophyta</taxon>
        <taxon>Embryophyta</taxon>
        <taxon>Tracheophyta</taxon>
        <taxon>Spermatophyta</taxon>
        <taxon>Magnoliopsida</taxon>
        <taxon>eudicotyledons</taxon>
        <taxon>Gunneridae</taxon>
        <taxon>Pentapetalae</taxon>
        <taxon>asterids</taxon>
        <taxon>campanulids</taxon>
        <taxon>Asterales</taxon>
        <taxon>Asteraceae</taxon>
        <taxon>Cichorioideae</taxon>
        <taxon>Cichorieae</taxon>
        <taxon>Lactucinae</taxon>
        <taxon>Lactuca</taxon>
    </lineage>
</organism>
<evidence type="ECO:0000313" key="4">
    <source>
        <dbReference type="EMBL" id="KAJ0194598.1"/>
    </source>
</evidence>
<accession>A0A9R1UXG3</accession>
<gene>
    <name evidence="4" type="ORF">LSAT_V11C800389690</name>
</gene>
<dbReference type="GO" id="GO:0043657">
    <property type="term" value="C:host cell"/>
    <property type="evidence" value="ECO:0007669"/>
    <property type="project" value="UniProtKB-SubCell"/>
</dbReference>
<keyword evidence="5" id="KW-1185">Reference proteome</keyword>
<keyword evidence="2" id="KW-0175">Coiled coil</keyword>
<evidence type="ECO:0000256" key="1">
    <source>
        <dbReference type="ARBA" id="ARBA00004340"/>
    </source>
</evidence>
<dbReference type="Proteomes" id="UP000235145">
    <property type="component" value="Unassembled WGS sequence"/>
</dbReference>
<evidence type="ECO:0000256" key="3">
    <source>
        <dbReference type="SAM" id="MobiDB-lite"/>
    </source>
</evidence>
<feature type="region of interest" description="Disordered" evidence="3">
    <location>
        <begin position="470"/>
        <end position="489"/>
    </location>
</feature>
<sequence length="926" mass="107373">MSVDIKDTIGAVFLPLLTKEKINNNLKSIPVEIRSKIRMVHIGAVKFLIKSQFQAGINSPIKMALIENRITDRQDCILGAAKGNLAYQKFMFSVYPKFALDLKSANINKTLSFIYHFERSDLMSPGDKPFTITYLIGYALTNSHHSIDYKKDEYIELDNVFSEIGHVKDKQFCDINPQENSWVLNIARNKKTLGETLRPRISMDSLHVGERSERKDSNLIRNMSLKIESLRKTVKIKTLDNNTEKKEYVFSTSRKVGIQTIVNHCNNLIQIVARCLLKTSKISHYLGVSKDISTNISKNKIPFNQFKSDLAFLKNDFVKKDFEKLFETIEKQNRLTIKLTQSIDKHSILLENSLKNNQFVEEVARRVNIEGTLKETNLKITNIQDQMRLTELNRSINLLEEKIVGLIINLDLTVNKYVTTTQLEVAFAKIIADITKELFDKIDSCPCNKDILEHIKNISIIEQKTKPGKYSGLKKYSPPNPSIGNPDLDYDKPDQKLIQLLSLETEECEEPYQKEPQIFDQYFKIAKVNEPDTESEQEDNPNINTIKFEYSDSNEEIEAESSYMATNRGERKKKKKYEFKMHVHNGIPNSGKGPNTINVLNIDCIQDLKLRERVIEKWVTKISLILQTNPDEFGNAKIVLLLLEHKTDGIVQKFLRNNNWNEELHGLDLFDNLINVIYTTFLGLDYVSNKDFTINKKVDIARVSMTKLQLHDICLLDKYTCRYESYLFDIPQRSEYSQWISAYLMKILSIGEICTERWKKEAIGEIQQTSLSYATKIAKEEIDRICQDRYKQQKLKTINKDCCNILSDFKDFDIGRKTYTKKKYKDKNKKKYKSFWKKKTRRFSLGKYFKKSSKETPKKNTFCPQGKKKCRKKYLDKVKVLQAANNGGYEALEEEYNSIQRVFVLHVDTNSSLSSEEDETTTDDSD</sequence>
<evidence type="ECO:0000256" key="2">
    <source>
        <dbReference type="ARBA" id="ARBA00023054"/>
    </source>
</evidence>
<name>A0A9R1UXG3_LACSA</name>
<dbReference type="PRINTS" id="PR00221">
    <property type="entry name" value="CAULIMOCOAT"/>
</dbReference>
<dbReference type="GO" id="GO:0003677">
    <property type="term" value="F:DNA binding"/>
    <property type="evidence" value="ECO:0007669"/>
    <property type="project" value="InterPro"/>
</dbReference>
<evidence type="ECO:0000313" key="5">
    <source>
        <dbReference type="Proteomes" id="UP000235145"/>
    </source>
</evidence>
<dbReference type="PANTHER" id="PTHR47599">
    <property type="entry name" value="CELL-TO-CELL MOVEMENT PROTEIN"/>
    <property type="match status" value="1"/>
</dbReference>
<dbReference type="Pfam" id="PF01107">
    <property type="entry name" value="MP"/>
    <property type="match status" value="1"/>
</dbReference>
<protein>
    <submittedName>
        <fullName evidence="4">Uncharacterized protein</fullName>
    </submittedName>
</protein>
<dbReference type="InterPro" id="IPR028919">
    <property type="entry name" value="Viral_movement"/>
</dbReference>
<comment type="subcellular location">
    <subcellularLocation>
        <location evidence="1">Host cell</location>
    </subcellularLocation>
</comment>
<dbReference type="Pfam" id="PF03310">
    <property type="entry name" value="Cauli_DNA-bind"/>
    <property type="match status" value="1"/>
</dbReference>
<dbReference type="PANTHER" id="PTHR47599:SF3">
    <property type="entry name" value="CELL-TO-CELL MOVEMENT PROTEIN"/>
    <property type="match status" value="1"/>
</dbReference>
<dbReference type="EMBL" id="NBSK02000008">
    <property type="protein sequence ID" value="KAJ0194598.1"/>
    <property type="molecule type" value="Genomic_DNA"/>
</dbReference>
<dbReference type="InterPro" id="IPR051596">
    <property type="entry name" value="Caulimoviridae_Movement"/>
</dbReference>